<dbReference type="AlphaFoldDB" id="A0A822YHV8"/>
<evidence type="ECO:0000259" key="3">
    <source>
        <dbReference type="PROSITE" id="PS50105"/>
    </source>
</evidence>
<dbReference type="InterPro" id="IPR001660">
    <property type="entry name" value="SAM"/>
</dbReference>
<proteinExistence type="predicted"/>
<protein>
    <recommendedName>
        <fullName evidence="3">SAM domain-containing protein</fullName>
    </recommendedName>
</protein>
<dbReference type="PANTHER" id="PTHR10627">
    <property type="entry name" value="SCP160"/>
    <property type="match status" value="1"/>
</dbReference>
<evidence type="ECO:0000256" key="2">
    <source>
        <dbReference type="SAM" id="MobiDB-lite"/>
    </source>
</evidence>
<sequence length="351" mass="39137">MSRPPPQVTITLGRTGQVVKKPGPVTDNVRSDYVPSSGSKRSVRERLGSNFDNPMLYGNQPKNKRQRNDSNRWSPTRNDLAGAQVGKDDLRFKLMQKHMSRRTRSDDGDQNNMDLREKLSRTAHCAVAIDTHHCMPAPKATNLLRQIPPTRSADDLLHMDSLRKSYSAWSMDGLRHRSPDRILGNSRGFSPPMSMAELRQTSSIRQIDASRPSAYMSKEVLDNSRPTGRMPLMTKPGVPLEAAKPVAWLPPANGIMQKSSCMGEEPPSVASLLHSLGLGKYAVLFQAEEVDMTALKQMGDNDLKEMGIPMSTVSSFIFRKTVLIPVRVRGRRFSLLSCLVSNDNNHDYKLG</sequence>
<dbReference type="PROSITE" id="PS50105">
    <property type="entry name" value="SAM_DOMAIN"/>
    <property type="match status" value="1"/>
</dbReference>
<comment type="caution">
    <text evidence="4">The sequence shown here is derived from an EMBL/GenBank/DDBJ whole genome shotgun (WGS) entry which is preliminary data.</text>
</comment>
<dbReference type="Proteomes" id="UP000607653">
    <property type="component" value="Unassembled WGS sequence"/>
</dbReference>
<evidence type="ECO:0000256" key="1">
    <source>
        <dbReference type="ARBA" id="ARBA00022737"/>
    </source>
</evidence>
<dbReference type="InterPro" id="IPR013761">
    <property type="entry name" value="SAM/pointed_sf"/>
</dbReference>
<name>A0A822YHV8_NELNU</name>
<evidence type="ECO:0000313" key="5">
    <source>
        <dbReference type="Proteomes" id="UP000607653"/>
    </source>
</evidence>
<feature type="region of interest" description="Disordered" evidence="2">
    <location>
        <begin position="1"/>
        <end position="87"/>
    </location>
</feature>
<evidence type="ECO:0000313" key="4">
    <source>
        <dbReference type="EMBL" id="DAD31051.1"/>
    </source>
</evidence>
<reference evidence="4 5" key="1">
    <citation type="journal article" date="2020" name="Mol. Biol. Evol.">
        <title>Distinct Expression and Methylation Patterns for Genes with Different Fates following a Single Whole-Genome Duplication in Flowering Plants.</title>
        <authorList>
            <person name="Shi T."/>
            <person name="Rahmani R.S."/>
            <person name="Gugger P.F."/>
            <person name="Wang M."/>
            <person name="Li H."/>
            <person name="Zhang Y."/>
            <person name="Li Z."/>
            <person name="Wang Q."/>
            <person name="Van de Peer Y."/>
            <person name="Marchal K."/>
            <person name="Chen J."/>
        </authorList>
    </citation>
    <scope>NUCLEOTIDE SEQUENCE [LARGE SCALE GENOMIC DNA]</scope>
    <source>
        <tissue evidence="4">Leaf</tissue>
    </source>
</reference>
<feature type="domain" description="SAM" evidence="3">
    <location>
        <begin position="264"/>
        <end position="308"/>
    </location>
</feature>
<keyword evidence="1" id="KW-0677">Repeat</keyword>
<gene>
    <name evidence="4" type="ORF">HUJ06_009902</name>
</gene>
<dbReference type="Pfam" id="PF00536">
    <property type="entry name" value="SAM_1"/>
    <property type="match status" value="1"/>
</dbReference>
<organism evidence="4 5">
    <name type="scientific">Nelumbo nucifera</name>
    <name type="common">Sacred lotus</name>
    <dbReference type="NCBI Taxonomy" id="4432"/>
    <lineage>
        <taxon>Eukaryota</taxon>
        <taxon>Viridiplantae</taxon>
        <taxon>Streptophyta</taxon>
        <taxon>Embryophyta</taxon>
        <taxon>Tracheophyta</taxon>
        <taxon>Spermatophyta</taxon>
        <taxon>Magnoliopsida</taxon>
        <taxon>Proteales</taxon>
        <taxon>Nelumbonaceae</taxon>
        <taxon>Nelumbo</taxon>
    </lineage>
</organism>
<keyword evidence="5" id="KW-1185">Reference proteome</keyword>
<dbReference type="SUPFAM" id="SSF47769">
    <property type="entry name" value="SAM/Pointed domain"/>
    <property type="match status" value="1"/>
</dbReference>
<accession>A0A822YHV8</accession>
<dbReference type="EMBL" id="DUZY01000003">
    <property type="protein sequence ID" value="DAD31051.1"/>
    <property type="molecule type" value="Genomic_DNA"/>
</dbReference>
<dbReference type="Gene3D" id="1.10.150.50">
    <property type="entry name" value="Transcription Factor, Ets-1"/>
    <property type="match status" value="1"/>
</dbReference>
<dbReference type="PANTHER" id="PTHR10627:SF74">
    <property type="entry name" value="OS08G0526500 PROTEIN"/>
    <property type="match status" value="1"/>
</dbReference>